<evidence type="ECO:0000313" key="1">
    <source>
        <dbReference type="EMBL" id="ETO16884.1"/>
    </source>
</evidence>
<proteinExistence type="predicted"/>
<protein>
    <submittedName>
        <fullName evidence="1">Uncharacterized protein</fullName>
    </submittedName>
</protein>
<comment type="caution">
    <text evidence="1">The sequence shown here is derived from an EMBL/GenBank/DDBJ whole genome shotgun (WGS) entry which is preliminary data.</text>
</comment>
<accession>X6MSU9</accession>
<dbReference type="AlphaFoldDB" id="X6MSU9"/>
<name>X6MSU9_RETFI</name>
<gene>
    <name evidence="1" type="ORF">RFI_20456</name>
</gene>
<reference evidence="1 2" key="1">
    <citation type="journal article" date="2013" name="Curr. Biol.">
        <title>The Genome of the Foraminiferan Reticulomyxa filosa.</title>
        <authorList>
            <person name="Glockner G."/>
            <person name="Hulsmann N."/>
            <person name="Schleicher M."/>
            <person name="Noegel A.A."/>
            <person name="Eichinger L."/>
            <person name="Gallinger C."/>
            <person name="Pawlowski J."/>
            <person name="Sierra R."/>
            <person name="Euteneuer U."/>
            <person name="Pillet L."/>
            <person name="Moustafa A."/>
            <person name="Platzer M."/>
            <person name="Groth M."/>
            <person name="Szafranski K."/>
            <person name="Schliwa M."/>
        </authorList>
    </citation>
    <scope>NUCLEOTIDE SEQUENCE [LARGE SCALE GENOMIC DNA]</scope>
</reference>
<evidence type="ECO:0000313" key="2">
    <source>
        <dbReference type="Proteomes" id="UP000023152"/>
    </source>
</evidence>
<dbReference type="Proteomes" id="UP000023152">
    <property type="component" value="Unassembled WGS sequence"/>
</dbReference>
<keyword evidence="2" id="KW-1185">Reference proteome</keyword>
<dbReference type="EMBL" id="ASPP01017714">
    <property type="protein sequence ID" value="ETO16884.1"/>
    <property type="molecule type" value="Genomic_DNA"/>
</dbReference>
<organism evidence="1 2">
    <name type="scientific">Reticulomyxa filosa</name>
    <dbReference type="NCBI Taxonomy" id="46433"/>
    <lineage>
        <taxon>Eukaryota</taxon>
        <taxon>Sar</taxon>
        <taxon>Rhizaria</taxon>
        <taxon>Retaria</taxon>
        <taxon>Foraminifera</taxon>
        <taxon>Monothalamids</taxon>
        <taxon>Reticulomyxidae</taxon>
        <taxon>Reticulomyxa</taxon>
    </lineage>
</organism>
<sequence>MCAHKHELLICGCYQQRLVILVYNQKQIQVYLEYPSDLIAIFVVVIYKQYDLKKNQSKEEHENECNYNHNCKPKNYKQKINLKSNAEIEKLKESDNEKSKEIQQLKQC</sequence>